<evidence type="ECO:0000313" key="2">
    <source>
        <dbReference type="Proteomes" id="UP000828390"/>
    </source>
</evidence>
<organism evidence="1 2">
    <name type="scientific">Dreissena polymorpha</name>
    <name type="common">Zebra mussel</name>
    <name type="synonym">Mytilus polymorpha</name>
    <dbReference type="NCBI Taxonomy" id="45954"/>
    <lineage>
        <taxon>Eukaryota</taxon>
        <taxon>Metazoa</taxon>
        <taxon>Spiralia</taxon>
        <taxon>Lophotrochozoa</taxon>
        <taxon>Mollusca</taxon>
        <taxon>Bivalvia</taxon>
        <taxon>Autobranchia</taxon>
        <taxon>Heteroconchia</taxon>
        <taxon>Euheterodonta</taxon>
        <taxon>Imparidentia</taxon>
        <taxon>Neoheterodontei</taxon>
        <taxon>Myida</taxon>
        <taxon>Dreissenoidea</taxon>
        <taxon>Dreissenidae</taxon>
        <taxon>Dreissena</taxon>
    </lineage>
</organism>
<keyword evidence="2" id="KW-1185">Reference proteome</keyword>
<name>A0A9D4HHZ1_DREPO</name>
<reference evidence="1" key="2">
    <citation type="submission" date="2020-11" db="EMBL/GenBank/DDBJ databases">
        <authorList>
            <person name="McCartney M.A."/>
            <person name="Auch B."/>
            <person name="Kono T."/>
            <person name="Mallez S."/>
            <person name="Becker A."/>
            <person name="Gohl D.M."/>
            <person name="Silverstein K.A.T."/>
            <person name="Koren S."/>
            <person name="Bechman K.B."/>
            <person name="Herman A."/>
            <person name="Abrahante J.E."/>
            <person name="Garbe J."/>
        </authorList>
    </citation>
    <scope>NUCLEOTIDE SEQUENCE</scope>
    <source>
        <strain evidence="1">Duluth1</strain>
        <tissue evidence="1">Whole animal</tissue>
    </source>
</reference>
<dbReference type="EMBL" id="JAIWYP010000013">
    <property type="protein sequence ID" value="KAH3718159.1"/>
    <property type="molecule type" value="Genomic_DNA"/>
</dbReference>
<gene>
    <name evidence="1" type="ORF">DPMN_060958</name>
</gene>
<reference evidence="1" key="1">
    <citation type="journal article" date="2019" name="bioRxiv">
        <title>The Genome of the Zebra Mussel, Dreissena polymorpha: A Resource for Invasive Species Research.</title>
        <authorList>
            <person name="McCartney M.A."/>
            <person name="Auch B."/>
            <person name="Kono T."/>
            <person name="Mallez S."/>
            <person name="Zhang Y."/>
            <person name="Obille A."/>
            <person name="Becker A."/>
            <person name="Abrahante J.E."/>
            <person name="Garbe J."/>
            <person name="Badalamenti J.P."/>
            <person name="Herman A."/>
            <person name="Mangelson H."/>
            <person name="Liachko I."/>
            <person name="Sullivan S."/>
            <person name="Sone E.D."/>
            <person name="Koren S."/>
            <person name="Silverstein K.A.T."/>
            <person name="Beckman K.B."/>
            <person name="Gohl D.M."/>
        </authorList>
    </citation>
    <scope>NUCLEOTIDE SEQUENCE</scope>
    <source>
        <strain evidence="1">Duluth1</strain>
        <tissue evidence="1">Whole animal</tissue>
    </source>
</reference>
<evidence type="ECO:0000313" key="1">
    <source>
        <dbReference type="EMBL" id="KAH3718159.1"/>
    </source>
</evidence>
<accession>A0A9D4HHZ1</accession>
<dbReference type="Proteomes" id="UP000828390">
    <property type="component" value="Unassembled WGS sequence"/>
</dbReference>
<protein>
    <submittedName>
        <fullName evidence="1">Uncharacterized protein</fullName>
    </submittedName>
</protein>
<dbReference type="AlphaFoldDB" id="A0A9D4HHZ1"/>
<sequence>MISSEGKSSTPADFPALGMRISSSTSTFSKHGLSSTAFWSEILLTETAVW</sequence>
<comment type="caution">
    <text evidence="1">The sequence shown here is derived from an EMBL/GenBank/DDBJ whole genome shotgun (WGS) entry which is preliminary data.</text>
</comment>
<proteinExistence type="predicted"/>